<dbReference type="EMBL" id="JBBPIX010000010">
    <property type="protein sequence ID" value="MEK6465787.1"/>
    <property type="molecule type" value="Genomic_DNA"/>
</dbReference>
<proteinExistence type="predicted"/>
<accession>A0ABU9AH70</accession>
<dbReference type="RefSeq" id="WP_224401622.1">
    <property type="nucleotide sequence ID" value="NZ_BAAAOD010000045.1"/>
</dbReference>
<protein>
    <submittedName>
        <fullName evidence="1">DUF6506 family protein</fullName>
    </submittedName>
</protein>
<gene>
    <name evidence="1" type="ORF">WG925_18780</name>
</gene>
<organism evidence="1 2">
    <name type="scientific">Pseudonocardia alni subsp. carboxydivorans</name>
    <dbReference type="NCBI Taxonomy" id="415010"/>
    <lineage>
        <taxon>Bacteria</taxon>
        <taxon>Bacillati</taxon>
        <taxon>Actinomycetota</taxon>
        <taxon>Actinomycetes</taxon>
        <taxon>Pseudonocardiales</taxon>
        <taxon>Pseudonocardiaceae</taxon>
        <taxon>Pseudonocardia</taxon>
    </lineage>
</organism>
<sequence>MTTEPARWAYLFEHPGADPDRDRLVLESGGQRSMVVAVASTADAPVVAAGLVRDERVTLVELCGGFGSGDVAAVAAAVGDRAAVGHVVFGADQIPAAAAYASAAAVAAAGAAPAG</sequence>
<evidence type="ECO:0000313" key="1">
    <source>
        <dbReference type="EMBL" id="MEK6465787.1"/>
    </source>
</evidence>
<keyword evidence="2" id="KW-1185">Reference proteome</keyword>
<name>A0ABU9AH70_PSEA5</name>
<dbReference type="InterPro" id="IPR045441">
    <property type="entry name" value="DUF6506"/>
</dbReference>
<evidence type="ECO:0000313" key="2">
    <source>
        <dbReference type="Proteomes" id="UP001367513"/>
    </source>
</evidence>
<comment type="caution">
    <text evidence="1">The sequence shown here is derived from an EMBL/GenBank/DDBJ whole genome shotgun (WGS) entry which is preliminary data.</text>
</comment>
<dbReference type="Proteomes" id="UP001367513">
    <property type="component" value="Unassembled WGS sequence"/>
</dbReference>
<dbReference type="Pfam" id="PF20116">
    <property type="entry name" value="DUF6506"/>
    <property type="match status" value="1"/>
</dbReference>
<reference evidence="1 2" key="1">
    <citation type="submission" date="2024-03" db="EMBL/GenBank/DDBJ databases">
        <title>Draft genome sequence of Pseudonocardia carboxydivorans JCM 14827.</title>
        <authorList>
            <person name="Duangmal K."/>
        </authorList>
    </citation>
    <scope>NUCLEOTIDE SEQUENCE [LARGE SCALE GENOMIC DNA]</scope>
    <source>
        <strain evidence="1 2">JCM 14827</strain>
    </source>
</reference>